<proteinExistence type="predicted"/>
<accession>A0A0N7CA61</accession>
<gene>
    <name evidence="5" type="ORF">SP36_58</name>
</gene>
<dbReference type="InterPro" id="IPR030392">
    <property type="entry name" value="S74_ICA"/>
</dbReference>
<comment type="subcellular location">
    <subcellularLocation>
        <location evidence="1">Virion</location>
    </subcellularLocation>
</comment>
<keyword evidence="5" id="KW-0675">Receptor</keyword>
<dbReference type="GeneID" id="26794568"/>
<protein>
    <submittedName>
        <fullName evidence="5">PblB-type antireceptor</fullName>
    </submittedName>
</protein>
<evidence type="ECO:0000259" key="4">
    <source>
        <dbReference type="PROSITE" id="PS51688"/>
    </source>
</evidence>
<sequence length="290" mass="31414">MVLSSDGNTPNALGANSLVIGDSDSGLRWSSDGVIQAVSNGQNIFAWTPSNLTLYKDAQSFADSSLPGLFVQGRRSGSTSCLVGGQIEGGAFSAWQSRATGMMCELPSFDAAISIFKGVHWGQDWVTGFDIVHWSAGGAEAHLYVKGADYVFDAAGNGSASNWISRSDIRLKAHLKEIETASDKIDYLTGYTYYKRNNLIEDENSVYSIEAGLIAQDVERVLPEAVHSLNNDGQLDPKGESIKGINYNGVVALLVNAFKEQKAKIDKQQEEINTLRNELDELKNLVKINA</sequence>
<evidence type="ECO:0000313" key="6">
    <source>
        <dbReference type="Proteomes" id="UP000202469"/>
    </source>
</evidence>
<keyword evidence="3" id="KW-0175">Coiled coil</keyword>
<keyword evidence="2" id="KW-1227">Viral tail protein</keyword>
<dbReference type="EMBL" id="KR296690">
    <property type="protein sequence ID" value="AKJ74030.1"/>
    <property type="molecule type" value="Genomic_DNA"/>
</dbReference>
<dbReference type="PROSITE" id="PS51688">
    <property type="entry name" value="ICA"/>
    <property type="match status" value="1"/>
</dbReference>
<feature type="domain" description="Peptidase S74" evidence="4">
    <location>
        <begin position="167"/>
        <end position="272"/>
    </location>
</feature>
<organism evidence="5 6">
    <name type="scientific">Salmonella phage 36</name>
    <dbReference type="NCBI Taxonomy" id="1654889"/>
    <lineage>
        <taxon>Viruses</taxon>
        <taxon>Duplodnaviria</taxon>
        <taxon>Heunggongvirae</taxon>
        <taxon>Uroviricota</taxon>
        <taxon>Caudoviricetes</taxon>
        <taxon>Drexlerviridae</taxon>
        <taxon>Tempevirinae</taxon>
        <taxon>Tlsvirus</taxon>
        <taxon>Tlsvirus tv36</taxon>
    </lineage>
</organism>
<feature type="coiled-coil region" evidence="3">
    <location>
        <begin position="251"/>
        <end position="285"/>
    </location>
</feature>
<name>A0A0N7CA61_9CAUD</name>
<dbReference type="RefSeq" id="YP_009223480.1">
    <property type="nucleotide sequence ID" value="NC_029071.1"/>
</dbReference>
<keyword evidence="2" id="KW-0946">Virion</keyword>
<evidence type="ECO:0000256" key="3">
    <source>
        <dbReference type="SAM" id="Coils"/>
    </source>
</evidence>
<dbReference type="OrthoDB" id="9390at10239"/>
<evidence type="ECO:0000256" key="2">
    <source>
        <dbReference type="ARBA" id="ARBA00022732"/>
    </source>
</evidence>
<evidence type="ECO:0000256" key="1">
    <source>
        <dbReference type="ARBA" id="ARBA00004328"/>
    </source>
</evidence>
<dbReference type="Proteomes" id="UP000202469">
    <property type="component" value="Genome"/>
</dbReference>
<reference evidence="5 6" key="1">
    <citation type="journal article" date="2016" name="Virus Genes">
        <title>Genomic characterization of Salmonella bacteriophages isolated from India.</title>
        <authorList>
            <person name="Karpe Y.A."/>
            <person name="Kanade G.D."/>
            <person name="Pingale K.D."/>
            <person name="Arankalle V.A."/>
            <person name="Banerjee K."/>
        </authorList>
    </citation>
    <scope>NUCLEOTIDE SEQUENCE [LARGE SCALE GENOMIC DNA]</scope>
</reference>
<dbReference type="Pfam" id="PF13884">
    <property type="entry name" value="Peptidase_S74"/>
    <property type="match status" value="1"/>
</dbReference>
<dbReference type="KEGG" id="vg:26794568"/>
<evidence type="ECO:0000313" key="5">
    <source>
        <dbReference type="EMBL" id="AKJ74030.1"/>
    </source>
</evidence>
<dbReference type="GO" id="GO:0098015">
    <property type="term" value="C:virus tail"/>
    <property type="evidence" value="ECO:0007669"/>
    <property type="project" value="UniProtKB-KW"/>
</dbReference>